<feature type="chain" id="PRO_5041648805" evidence="1">
    <location>
        <begin position="26"/>
        <end position="327"/>
    </location>
</feature>
<evidence type="ECO:0000313" key="2">
    <source>
        <dbReference type="EMBL" id="KAK3034612.1"/>
    </source>
</evidence>
<dbReference type="PANTHER" id="PTHR31460">
    <property type="match status" value="1"/>
</dbReference>
<name>A0AA88WVT0_9ASTE</name>
<dbReference type="InterPro" id="IPR053224">
    <property type="entry name" value="Sensory_adhesion_molecule"/>
</dbReference>
<organism evidence="2 3">
    <name type="scientific">Escallonia herrerae</name>
    <dbReference type="NCBI Taxonomy" id="1293975"/>
    <lineage>
        <taxon>Eukaryota</taxon>
        <taxon>Viridiplantae</taxon>
        <taxon>Streptophyta</taxon>
        <taxon>Embryophyta</taxon>
        <taxon>Tracheophyta</taxon>
        <taxon>Spermatophyta</taxon>
        <taxon>Magnoliopsida</taxon>
        <taxon>eudicotyledons</taxon>
        <taxon>Gunneridae</taxon>
        <taxon>Pentapetalae</taxon>
        <taxon>asterids</taxon>
        <taxon>campanulids</taxon>
        <taxon>Escalloniales</taxon>
        <taxon>Escalloniaceae</taxon>
        <taxon>Escallonia</taxon>
    </lineage>
</organism>
<dbReference type="SUPFAM" id="SSF63829">
    <property type="entry name" value="Calcium-dependent phosphotriesterase"/>
    <property type="match status" value="1"/>
</dbReference>
<dbReference type="PANTHER" id="PTHR31460:SF0">
    <property type="entry name" value="CALCIUM-DEPENDENT PHOSPHOTRIESTERASE SUPERFAMILY PROTEIN-RELATED"/>
    <property type="match status" value="1"/>
</dbReference>
<sequence>MASFFCSKKFFFLLFLLSAVPIAILVSLETAQPTTHVYQYHSNGWFRECTKWDHANSRFIASSFEGGLGEIPVPDDHASPAVLREMPILKDVDYAGNATLGFIIDRPRNRVVVAIADLFGNRYSALAAYDLTTWKRLFLTQLSGSGDEKTMADDVTVDAEGNAYVTDVKTSKIWKVGVDGEFLSTIKSPLFIAKEWYKNFFTLNGIAYHPNGYLLVIHTSTGQLFKIEIEKDNEVKLVNVVDGPLSSGDGIELLSPTKLVVAGNPATRLVESTDDWETATIVGKFPVLKHRLATASTVKDGKVYINHLFGMGYPKKKHVLVEAVFSS</sequence>
<gene>
    <name evidence="2" type="ORF">RJ639_033567</name>
</gene>
<dbReference type="EMBL" id="JAVXUP010000196">
    <property type="protein sequence ID" value="KAK3034612.1"/>
    <property type="molecule type" value="Genomic_DNA"/>
</dbReference>
<protein>
    <submittedName>
        <fullName evidence="2">Uncharacterized protein</fullName>
    </submittedName>
</protein>
<evidence type="ECO:0000313" key="3">
    <source>
        <dbReference type="Proteomes" id="UP001188597"/>
    </source>
</evidence>
<proteinExistence type="predicted"/>
<accession>A0AA88WVT0</accession>
<keyword evidence="1" id="KW-0732">Signal</keyword>
<keyword evidence="3" id="KW-1185">Reference proteome</keyword>
<dbReference type="Proteomes" id="UP001188597">
    <property type="component" value="Unassembled WGS sequence"/>
</dbReference>
<reference evidence="2" key="1">
    <citation type="submission" date="2022-12" db="EMBL/GenBank/DDBJ databases">
        <title>Draft genome assemblies for two species of Escallonia (Escalloniales).</title>
        <authorList>
            <person name="Chanderbali A."/>
            <person name="Dervinis C."/>
            <person name="Anghel I."/>
            <person name="Soltis D."/>
            <person name="Soltis P."/>
            <person name="Zapata F."/>
        </authorList>
    </citation>
    <scope>NUCLEOTIDE SEQUENCE</scope>
    <source>
        <strain evidence="2">UCBG64.0493</strain>
        <tissue evidence="2">Leaf</tissue>
    </source>
</reference>
<dbReference type="GO" id="GO:0005783">
    <property type="term" value="C:endoplasmic reticulum"/>
    <property type="evidence" value="ECO:0007669"/>
    <property type="project" value="TreeGrafter"/>
</dbReference>
<evidence type="ECO:0000256" key="1">
    <source>
        <dbReference type="SAM" id="SignalP"/>
    </source>
</evidence>
<feature type="signal peptide" evidence="1">
    <location>
        <begin position="1"/>
        <end position="25"/>
    </location>
</feature>
<dbReference type="Gene3D" id="2.120.10.30">
    <property type="entry name" value="TolB, C-terminal domain"/>
    <property type="match status" value="1"/>
</dbReference>
<dbReference type="InterPro" id="IPR011042">
    <property type="entry name" value="6-blade_b-propeller_TolB-like"/>
</dbReference>
<dbReference type="AlphaFoldDB" id="A0AA88WVT0"/>
<comment type="caution">
    <text evidence="2">The sequence shown here is derived from an EMBL/GenBank/DDBJ whole genome shotgun (WGS) entry which is preliminary data.</text>
</comment>